<evidence type="ECO:0000313" key="2">
    <source>
        <dbReference type="Proteomes" id="UP000663864"/>
    </source>
</evidence>
<accession>A0A815L7R6</accession>
<organism evidence="1 2">
    <name type="scientific">Rotaria sordida</name>
    <dbReference type="NCBI Taxonomy" id="392033"/>
    <lineage>
        <taxon>Eukaryota</taxon>
        <taxon>Metazoa</taxon>
        <taxon>Spiralia</taxon>
        <taxon>Gnathifera</taxon>
        <taxon>Rotifera</taxon>
        <taxon>Eurotatoria</taxon>
        <taxon>Bdelloidea</taxon>
        <taxon>Philodinida</taxon>
        <taxon>Philodinidae</taxon>
        <taxon>Rotaria</taxon>
    </lineage>
</organism>
<sequence>MIVAFLKHALLDTYNETEERSPRSEQLLQKPYLQHSQRRLKKFFSRDECFHLRESIKKYALTLLSNEDIEEELQECQQFYKELSMINQFSGQPFNMPPPRLF</sequence>
<evidence type="ECO:0000313" key="1">
    <source>
        <dbReference type="EMBL" id="CAF1405804.1"/>
    </source>
</evidence>
<dbReference type="Proteomes" id="UP000663864">
    <property type="component" value="Unassembled WGS sequence"/>
</dbReference>
<reference evidence="1" key="1">
    <citation type="submission" date="2021-02" db="EMBL/GenBank/DDBJ databases">
        <authorList>
            <person name="Nowell W R."/>
        </authorList>
    </citation>
    <scope>NUCLEOTIDE SEQUENCE</scope>
</reference>
<protein>
    <submittedName>
        <fullName evidence="1">Uncharacterized protein</fullName>
    </submittedName>
</protein>
<dbReference type="AlphaFoldDB" id="A0A815L7R6"/>
<proteinExistence type="predicted"/>
<dbReference type="EMBL" id="CAJNOT010003909">
    <property type="protein sequence ID" value="CAF1405804.1"/>
    <property type="molecule type" value="Genomic_DNA"/>
</dbReference>
<comment type="caution">
    <text evidence="1">The sequence shown here is derived from an EMBL/GenBank/DDBJ whole genome shotgun (WGS) entry which is preliminary data.</text>
</comment>
<gene>
    <name evidence="1" type="ORF">ZHD862_LOCUS33330</name>
</gene>
<name>A0A815L7R6_9BILA</name>